<dbReference type="InterPro" id="IPR036390">
    <property type="entry name" value="WH_DNA-bd_sf"/>
</dbReference>
<organism evidence="6 7">
    <name type="scientific">Pararhodobacter marinus</name>
    <dbReference type="NCBI Taxonomy" id="2184063"/>
    <lineage>
        <taxon>Bacteria</taxon>
        <taxon>Pseudomonadati</taxon>
        <taxon>Pseudomonadota</taxon>
        <taxon>Alphaproteobacteria</taxon>
        <taxon>Rhodobacterales</taxon>
        <taxon>Paracoccaceae</taxon>
        <taxon>Pararhodobacter</taxon>
    </lineage>
</organism>
<evidence type="ECO:0000313" key="6">
    <source>
        <dbReference type="EMBL" id="PWE27575.1"/>
    </source>
</evidence>
<dbReference type="PANTHER" id="PTHR30419:SF8">
    <property type="entry name" value="NITROGEN ASSIMILATION TRANSCRIPTIONAL ACTIVATOR-RELATED"/>
    <property type="match status" value="1"/>
</dbReference>
<comment type="caution">
    <text evidence="6">The sequence shown here is derived from an EMBL/GenBank/DDBJ whole genome shotgun (WGS) entry which is preliminary data.</text>
</comment>
<name>A0A2U2C6P8_9RHOB</name>
<dbReference type="RefSeq" id="WP_109534386.1">
    <property type="nucleotide sequence ID" value="NZ_QEYD01000010.1"/>
</dbReference>
<dbReference type="GeneID" id="94366435"/>
<dbReference type="InterPro" id="IPR036388">
    <property type="entry name" value="WH-like_DNA-bd_sf"/>
</dbReference>
<evidence type="ECO:0000256" key="1">
    <source>
        <dbReference type="ARBA" id="ARBA00009437"/>
    </source>
</evidence>
<dbReference type="PRINTS" id="PR00039">
    <property type="entry name" value="HTHLYSR"/>
</dbReference>
<comment type="similarity">
    <text evidence="1">Belongs to the LysR transcriptional regulatory family.</text>
</comment>
<dbReference type="InterPro" id="IPR050950">
    <property type="entry name" value="HTH-type_LysR_regulators"/>
</dbReference>
<dbReference type="SUPFAM" id="SSF46785">
    <property type="entry name" value="Winged helix' DNA-binding domain"/>
    <property type="match status" value="1"/>
</dbReference>
<dbReference type="InterPro" id="IPR005119">
    <property type="entry name" value="LysR_subst-bd"/>
</dbReference>
<dbReference type="Pfam" id="PF00126">
    <property type="entry name" value="HTH_1"/>
    <property type="match status" value="1"/>
</dbReference>
<keyword evidence="2" id="KW-0805">Transcription regulation</keyword>
<dbReference type="SUPFAM" id="SSF53850">
    <property type="entry name" value="Periplasmic binding protein-like II"/>
    <property type="match status" value="1"/>
</dbReference>
<dbReference type="Pfam" id="PF03466">
    <property type="entry name" value="LysR_substrate"/>
    <property type="match status" value="1"/>
</dbReference>
<dbReference type="Gene3D" id="3.40.190.10">
    <property type="entry name" value="Periplasmic binding protein-like II"/>
    <property type="match status" value="2"/>
</dbReference>
<reference evidence="6 7" key="1">
    <citation type="submission" date="2018-05" db="EMBL/GenBank/DDBJ databases">
        <title>Pararhodobacter marina sp. nov., isolated from deep-sea water of the Indian Ocean.</title>
        <authorList>
            <person name="Lai Q.Sr."/>
            <person name="Liu X."/>
            <person name="Shao Z."/>
        </authorList>
    </citation>
    <scope>NUCLEOTIDE SEQUENCE [LARGE SCALE GENOMIC DNA]</scope>
    <source>
        <strain evidence="6 7">CIC4N-9</strain>
    </source>
</reference>
<sequence length="346" mass="37074">MKPAPPETGPETNCAAPLFGLPCQASEGGAVIQTSNFQKQISLRHLRVIAGMGEFKLVARVAQALNVTQPAVSKQLNELERIVGAPIVRRERNRLFLTPVGERLAEHARIVLRQIDRAAFDLEAMASGAAGPVQVGVVSSVAPILLPGAINLFKRSAPRSNVVVTEGHFVSLFPLLEAGQIDLLIARIWQPTELEGIDQSVLFQEPVVVVAGRDHQLGAIEAMTWARTVGCLWIMPQVNSVARRAVDAMFAGQGLASPTNIVASSALSLNTEILRQTQALGLFPKSLAQAHAARGDLVILPLDTEGLLSEVRCFWRAGGDEANGTVTLFRKCLAQAAEQRQTIPSG</sequence>
<dbReference type="AlphaFoldDB" id="A0A2U2C6P8"/>
<evidence type="ECO:0000256" key="4">
    <source>
        <dbReference type="ARBA" id="ARBA00023163"/>
    </source>
</evidence>
<dbReference type="PANTHER" id="PTHR30419">
    <property type="entry name" value="HTH-TYPE TRANSCRIPTIONAL REGULATOR YBHD"/>
    <property type="match status" value="1"/>
</dbReference>
<dbReference type="GO" id="GO:0005829">
    <property type="term" value="C:cytosol"/>
    <property type="evidence" value="ECO:0007669"/>
    <property type="project" value="TreeGrafter"/>
</dbReference>
<proteinExistence type="inferred from homology"/>
<evidence type="ECO:0000256" key="3">
    <source>
        <dbReference type="ARBA" id="ARBA00023125"/>
    </source>
</evidence>
<evidence type="ECO:0000259" key="5">
    <source>
        <dbReference type="PROSITE" id="PS50931"/>
    </source>
</evidence>
<evidence type="ECO:0000256" key="2">
    <source>
        <dbReference type="ARBA" id="ARBA00023015"/>
    </source>
</evidence>
<gene>
    <name evidence="6" type="ORF">C4N9_16180</name>
</gene>
<dbReference type="PROSITE" id="PS50931">
    <property type="entry name" value="HTH_LYSR"/>
    <property type="match status" value="1"/>
</dbReference>
<keyword evidence="4" id="KW-0804">Transcription</keyword>
<dbReference type="Proteomes" id="UP000244940">
    <property type="component" value="Unassembled WGS sequence"/>
</dbReference>
<dbReference type="GO" id="GO:0003677">
    <property type="term" value="F:DNA binding"/>
    <property type="evidence" value="ECO:0007669"/>
    <property type="project" value="UniProtKB-KW"/>
</dbReference>
<dbReference type="InterPro" id="IPR000847">
    <property type="entry name" value="LysR_HTH_N"/>
</dbReference>
<protein>
    <submittedName>
        <fullName evidence="6">Transcriptional regulator</fullName>
    </submittedName>
</protein>
<dbReference type="GO" id="GO:0003700">
    <property type="term" value="F:DNA-binding transcription factor activity"/>
    <property type="evidence" value="ECO:0007669"/>
    <property type="project" value="InterPro"/>
</dbReference>
<dbReference type="EMBL" id="QEYD01000010">
    <property type="protein sequence ID" value="PWE27575.1"/>
    <property type="molecule type" value="Genomic_DNA"/>
</dbReference>
<dbReference type="Gene3D" id="1.10.10.10">
    <property type="entry name" value="Winged helix-like DNA-binding domain superfamily/Winged helix DNA-binding domain"/>
    <property type="match status" value="1"/>
</dbReference>
<keyword evidence="7" id="KW-1185">Reference proteome</keyword>
<keyword evidence="3" id="KW-0238">DNA-binding</keyword>
<accession>A0A2U2C6P8</accession>
<feature type="domain" description="HTH lysR-type" evidence="5">
    <location>
        <begin position="41"/>
        <end position="98"/>
    </location>
</feature>
<evidence type="ECO:0000313" key="7">
    <source>
        <dbReference type="Proteomes" id="UP000244940"/>
    </source>
</evidence>
<dbReference type="OrthoDB" id="7809623at2"/>